<dbReference type="Proteomes" id="UP000287447">
    <property type="component" value="Unassembled WGS sequence"/>
</dbReference>
<evidence type="ECO:0000256" key="1">
    <source>
        <dbReference type="SAM" id="Phobius"/>
    </source>
</evidence>
<evidence type="ECO:0000313" key="4">
    <source>
        <dbReference type="Proteomes" id="UP000287447"/>
    </source>
</evidence>
<feature type="transmembrane region" description="Helical" evidence="1">
    <location>
        <begin position="9"/>
        <end position="29"/>
    </location>
</feature>
<proteinExistence type="predicted"/>
<comment type="caution">
    <text evidence="3">The sequence shown here is derived from an EMBL/GenBank/DDBJ whole genome shotgun (WGS) entry which is preliminary data.</text>
</comment>
<dbReference type="OrthoDB" id="7164001at2"/>
<name>A0A3S2W6U0_9PROT</name>
<reference evidence="4" key="1">
    <citation type="submission" date="2019-01" db="EMBL/GenBank/DDBJ databases">
        <title>Gri0909 isolated from a small marine red alga.</title>
        <authorList>
            <person name="Kim J."/>
            <person name="Jeong S.E."/>
            <person name="Jeon C.O."/>
        </authorList>
    </citation>
    <scope>NUCLEOTIDE SEQUENCE [LARGE SCALE GENOMIC DNA]</scope>
    <source>
        <strain evidence="4">Gri0909</strain>
    </source>
</reference>
<dbReference type="PANTHER" id="PTHR33371">
    <property type="entry name" value="INTERMEMBRANE PHOSPHOLIPID TRANSPORT SYSTEM BINDING PROTEIN MLAD-RELATED"/>
    <property type="match status" value="1"/>
</dbReference>
<evidence type="ECO:0000313" key="3">
    <source>
        <dbReference type="EMBL" id="RVU38678.1"/>
    </source>
</evidence>
<keyword evidence="1" id="KW-0812">Transmembrane</keyword>
<dbReference type="RefSeq" id="WP_127764051.1">
    <property type="nucleotide sequence ID" value="NZ_SADE01000001.1"/>
</dbReference>
<dbReference type="AlphaFoldDB" id="A0A3S2W6U0"/>
<keyword evidence="1" id="KW-1133">Transmembrane helix</keyword>
<dbReference type="PANTHER" id="PTHR33371:SF4">
    <property type="entry name" value="INTERMEMBRANE PHOSPHOLIPID TRANSPORT SYSTEM BINDING PROTEIN MLAD"/>
    <property type="match status" value="1"/>
</dbReference>
<dbReference type="Pfam" id="PF02470">
    <property type="entry name" value="MlaD"/>
    <property type="match status" value="1"/>
</dbReference>
<organism evidence="3 4">
    <name type="scientific">Hwanghaeella grinnelliae</name>
    <dbReference type="NCBI Taxonomy" id="2500179"/>
    <lineage>
        <taxon>Bacteria</taxon>
        <taxon>Pseudomonadati</taxon>
        <taxon>Pseudomonadota</taxon>
        <taxon>Alphaproteobacteria</taxon>
        <taxon>Rhodospirillales</taxon>
        <taxon>Rhodospirillaceae</taxon>
        <taxon>Hwanghaeella</taxon>
    </lineage>
</organism>
<protein>
    <submittedName>
        <fullName evidence="3">MCE family protein</fullName>
    </submittedName>
</protein>
<gene>
    <name evidence="3" type="ORF">EOI86_05230</name>
</gene>
<sequence length="162" mass="17605">MQIKSDKYNILVGASVIGVILAYMIYGYMSDRPGTEEDGYLLTAKFRSIDGIVEGSKVLLAGLPVGEVTKTDFDPETNNAILTLAVHDDIELPLDSVAMIVSEGVFGSKFVKIAPGGDLDMLEPGDQFEYVQDSVIFEELLEKVILAAETKRRAANEEKAAD</sequence>
<accession>A0A3S2W6U0</accession>
<feature type="domain" description="Mce/MlaD" evidence="2">
    <location>
        <begin position="39"/>
        <end position="116"/>
    </location>
</feature>
<keyword evidence="4" id="KW-1185">Reference proteome</keyword>
<dbReference type="InterPro" id="IPR052336">
    <property type="entry name" value="MlaD_Phospholipid_Transporter"/>
</dbReference>
<keyword evidence="1" id="KW-0472">Membrane</keyword>
<evidence type="ECO:0000259" key="2">
    <source>
        <dbReference type="Pfam" id="PF02470"/>
    </source>
</evidence>
<dbReference type="EMBL" id="SADE01000001">
    <property type="protein sequence ID" value="RVU38678.1"/>
    <property type="molecule type" value="Genomic_DNA"/>
</dbReference>
<dbReference type="InterPro" id="IPR003399">
    <property type="entry name" value="Mce/MlaD"/>
</dbReference>